<feature type="modified residue" description="4-aspartylphosphate" evidence="2">
    <location>
        <position position="53"/>
    </location>
</feature>
<dbReference type="InterPro" id="IPR001789">
    <property type="entry name" value="Sig_transdc_resp-reg_receiver"/>
</dbReference>
<evidence type="ECO:0000259" key="5">
    <source>
        <dbReference type="PROSITE" id="PS51755"/>
    </source>
</evidence>
<dbReference type="GO" id="GO:0000156">
    <property type="term" value="F:phosphorelay response regulator activity"/>
    <property type="evidence" value="ECO:0007669"/>
    <property type="project" value="TreeGrafter"/>
</dbReference>
<name>A0A1U7IGM8_9CYAN</name>
<gene>
    <name evidence="6" type="ORF">NIES2119_17835</name>
</gene>
<dbReference type="InterPro" id="IPR016032">
    <property type="entry name" value="Sig_transdc_resp-reg_C-effctor"/>
</dbReference>
<evidence type="ECO:0000259" key="4">
    <source>
        <dbReference type="PROSITE" id="PS50110"/>
    </source>
</evidence>
<dbReference type="SUPFAM" id="SSF46894">
    <property type="entry name" value="C-terminal effector domain of the bipartite response regulators"/>
    <property type="match status" value="1"/>
</dbReference>
<feature type="DNA-binding region" description="OmpR/PhoB-type" evidence="3">
    <location>
        <begin position="126"/>
        <end position="229"/>
    </location>
</feature>
<dbReference type="EMBL" id="MRCE01000017">
    <property type="protein sequence ID" value="OKH36177.1"/>
    <property type="molecule type" value="Genomic_DNA"/>
</dbReference>
<dbReference type="GO" id="GO:0032993">
    <property type="term" value="C:protein-DNA complex"/>
    <property type="evidence" value="ECO:0007669"/>
    <property type="project" value="TreeGrafter"/>
</dbReference>
<dbReference type="GO" id="GO:0000976">
    <property type="term" value="F:transcription cis-regulatory region binding"/>
    <property type="evidence" value="ECO:0007669"/>
    <property type="project" value="TreeGrafter"/>
</dbReference>
<dbReference type="InterPro" id="IPR039420">
    <property type="entry name" value="WalR-like"/>
</dbReference>
<keyword evidence="1 3" id="KW-0238">DNA-binding</keyword>
<dbReference type="Gene3D" id="1.10.10.10">
    <property type="entry name" value="Winged helix-like DNA-binding domain superfamily/Winged helix DNA-binding domain"/>
    <property type="match status" value="1"/>
</dbReference>
<dbReference type="PROSITE" id="PS50110">
    <property type="entry name" value="RESPONSE_REGULATORY"/>
    <property type="match status" value="1"/>
</dbReference>
<dbReference type="InterPro" id="IPR049767">
    <property type="entry name" value="RppA"/>
</dbReference>
<dbReference type="CDD" id="cd00383">
    <property type="entry name" value="trans_reg_C"/>
    <property type="match status" value="1"/>
</dbReference>
<evidence type="ECO:0000313" key="6">
    <source>
        <dbReference type="EMBL" id="OKH36177.1"/>
    </source>
</evidence>
<dbReference type="Proteomes" id="UP000185860">
    <property type="component" value="Unassembled WGS sequence"/>
</dbReference>
<dbReference type="OrthoDB" id="455826at2"/>
<proteinExistence type="predicted"/>
<protein>
    <submittedName>
        <fullName evidence="6">DNA-binding response regulator</fullName>
    </submittedName>
</protein>
<dbReference type="PROSITE" id="PS51755">
    <property type="entry name" value="OMPR_PHOB"/>
    <property type="match status" value="1"/>
</dbReference>
<dbReference type="RefSeq" id="WP_073594858.1">
    <property type="nucleotide sequence ID" value="NZ_MRCE01000017.1"/>
</dbReference>
<dbReference type="NCBIfam" id="NF041734">
    <property type="entry name" value="resp_reg_RppA"/>
    <property type="match status" value="1"/>
</dbReference>
<dbReference type="PANTHER" id="PTHR48111">
    <property type="entry name" value="REGULATOR OF RPOS"/>
    <property type="match status" value="1"/>
</dbReference>
<dbReference type="Gene3D" id="3.40.50.2300">
    <property type="match status" value="1"/>
</dbReference>
<dbReference type="AlphaFoldDB" id="A0A1U7IGM8"/>
<dbReference type="InterPro" id="IPR001867">
    <property type="entry name" value="OmpR/PhoB-type_DNA-bd"/>
</dbReference>
<organism evidence="6 7">
    <name type="scientific">[Phormidium ambiguum] IAM M-71</name>
    <dbReference type="NCBI Taxonomy" id="454136"/>
    <lineage>
        <taxon>Bacteria</taxon>
        <taxon>Bacillati</taxon>
        <taxon>Cyanobacteriota</taxon>
        <taxon>Cyanophyceae</taxon>
        <taxon>Oscillatoriophycideae</taxon>
        <taxon>Aerosakkonematales</taxon>
        <taxon>Aerosakkonemataceae</taxon>
        <taxon>Floridanema</taxon>
    </lineage>
</organism>
<dbReference type="STRING" id="454136.NIES2119_17835"/>
<dbReference type="Pfam" id="PF00486">
    <property type="entry name" value="Trans_reg_C"/>
    <property type="match status" value="1"/>
</dbReference>
<dbReference type="Gene3D" id="6.10.250.690">
    <property type="match status" value="1"/>
</dbReference>
<dbReference type="InterPro" id="IPR011006">
    <property type="entry name" value="CheY-like_superfamily"/>
</dbReference>
<evidence type="ECO:0000313" key="7">
    <source>
        <dbReference type="Proteomes" id="UP000185860"/>
    </source>
</evidence>
<dbReference type="SMART" id="SM00448">
    <property type="entry name" value="REC"/>
    <property type="match status" value="1"/>
</dbReference>
<dbReference type="SUPFAM" id="SSF52172">
    <property type="entry name" value="CheY-like"/>
    <property type="match status" value="1"/>
</dbReference>
<evidence type="ECO:0000256" key="3">
    <source>
        <dbReference type="PROSITE-ProRule" id="PRU01091"/>
    </source>
</evidence>
<evidence type="ECO:0000256" key="1">
    <source>
        <dbReference type="ARBA" id="ARBA00023125"/>
    </source>
</evidence>
<dbReference type="GO" id="GO:0005829">
    <property type="term" value="C:cytosol"/>
    <property type="evidence" value="ECO:0007669"/>
    <property type="project" value="TreeGrafter"/>
</dbReference>
<dbReference type="InterPro" id="IPR036388">
    <property type="entry name" value="WH-like_DNA-bd_sf"/>
</dbReference>
<feature type="domain" description="Response regulatory" evidence="4">
    <location>
        <begin position="2"/>
        <end position="118"/>
    </location>
</feature>
<dbReference type="GO" id="GO:0006355">
    <property type="term" value="P:regulation of DNA-templated transcription"/>
    <property type="evidence" value="ECO:0007669"/>
    <property type="project" value="InterPro"/>
</dbReference>
<dbReference type="Pfam" id="PF00072">
    <property type="entry name" value="Response_reg"/>
    <property type="match status" value="1"/>
</dbReference>
<evidence type="ECO:0000256" key="2">
    <source>
        <dbReference type="PROSITE-ProRule" id="PRU00169"/>
    </source>
</evidence>
<reference evidence="6 7" key="1">
    <citation type="submission" date="2016-11" db="EMBL/GenBank/DDBJ databases">
        <title>Draft Genome Sequences of Nine Cyanobacterial Strains from Diverse Habitats.</title>
        <authorList>
            <person name="Zhu T."/>
            <person name="Hou S."/>
            <person name="Lu X."/>
            <person name="Hess W.R."/>
        </authorList>
    </citation>
    <scope>NUCLEOTIDE SEQUENCE [LARGE SCALE GENOMIC DNA]</scope>
    <source>
        <strain evidence="6 7">IAM M-71</strain>
    </source>
</reference>
<dbReference type="SMART" id="SM00862">
    <property type="entry name" value="Trans_reg_C"/>
    <property type="match status" value="1"/>
</dbReference>
<comment type="caution">
    <text evidence="6">The sequence shown here is derived from an EMBL/GenBank/DDBJ whole genome shotgun (WGS) entry which is preliminary data.</text>
</comment>
<sequence>MRVLLVEDELDLGAAIKRTLNQEKYVVDWVMDGTEAWNYLENQWTQYTLAIFDWLVPGLSGLKLLQLLRARNNPLPVLMLTAKDRLEDKVAGLDAGADDYLVKPFRMAELLARVRALQRRLPQLQPQQLQVGSLILDYGTRTVYHFAPNGGKQQISLTNKEFQLLEYFMKHPNQIVTSDQIRNQLWEVSADAISNVVAAQIRLLRRQLAQVSIAHLIETIHGTGYRFIATNEPK</sequence>
<accession>A0A1U7IGM8</accession>
<dbReference type="PANTHER" id="PTHR48111:SF5">
    <property type="entry name" value="RESPONSE REGULATOR RPPA"/>
    <property type="match status" value="1"/>
</dbReference>
<keyword evidence="2" id="KW-0597">Phosphoprotein</keyword>
<feature type="domain" description="OmpR/PhoB-type" evidence="5">
    <location>
        <begin position="126"/>
        <end position="229"/>
    </location>
</feature>